<dbReference type="CDD" id="cd06503">
    <property type="entry name" value="ATP-synt_Fo_b"/>
    <property type="match status" value="1"/>
</dbReference>
<feature type="region of interest" description="Disordered" evidence="2">
    <location>
        <begin position="207"/>
        <end position="236"/>
    </location>
</feature>
<gene>
    <name evidence="3" type="ORF">GIY23_03495</name>
</gene>
<protein>
    <recommendedName>
        <fullName evidence="5">Cellulose-binding protein</fullName>
    </recommendedName>
</protein>
<proteinExistence type="predicted"/>
<name>A0A5Q3QAV0_9PSEU</name>
<keyword evidence="1" id="KW-0175">Coiled coil</keyword>
<organism evidence="3 4">
    <name type="scientific">Allosaccharopolyspora coralli</name>
    <dbReference type="NCBI Taxonomy" id="2665642"/>
    <lineage>
        <taxon>Bacteria</taxon>
        <taxon>Bacillati</taxon>
        <taxon>Actinomycetota</taxon>
        <taxon>Actinomycetes</taxon>
        <taxon>Pseudonocardiales</taxon>
        <taxon>Pseudonocardiaceae</taxon>
        <taxon>Allosaccharopolyspora</taxon>
    </lineage>
</organism>
<evidence type="ECO:0000256" key="2">
    <source>
        <dbReference type="SAM" id="MobiDB-lite"/>
    </source>
</evidence>
<feature type="compositionally biased region" description="Basic and acidic residues" evidence="2">
    <location>
        <begin position="213"/>
        <end position="236"/>
    </location>
</feature>
<evidence type="ECO:0000313" key="4">
    <source>
        <dbReference type="Proteomes" id="UP000371041"/>
    </source>
</evidence>
<evidence type="ECO:0000313" key="3">
    <source>
        <dbReference type="EMBL" id="QGK68739.1"/>
    </source>
</evidence>
<dbReference type="AlphaFoldDB" id="A0A5Q3QAV0"/>
<feature type="region of interest" description="Disordered" evidence="2">
    <location>
        <begin position="319"/>
        <end position="370"/>
    </location>
</feature>
<feature type="coiled-coil region" evidence="1">
    <location>
        <begin position="95"/>
        <end position="129"/>
    </location>
</feature>
<dbReference type="KEGG" id="sace:GIY23_03495"/>
<dbReference type="Pfam" id="PF05103">
    <property type="entry name" value="DivIVA"/>
    <property type="match status" value="1"/>
</dbReference>
<feature type="region of interest" description="Disordered" evidence="2">
    <location>
        <begin position="1"/>
        <end position="41"/>
    </location>
</feature>
<sequence length="370" mass="41493">MNGPYSGERTQSGLRSGGVLSRVSFPAGHTGEATGRRGPDVEWTGVDMGTHSAGHRDLVPLEPGFDKTWLGWRPDQVTEYLDRVEADVQTLVADRDAALAHVDELVQRLDESRNEAARLRAELDKVSREPVDATALDPLLRRKVELAEHSAEHIVGRARMDAEEKQRTADQLLATYRNLLADAQRQRSETETTGRELVHRARSEAEALTAEADEQRRTADIQAQDERHRADEQAEQRRARIEEEFSAWLQHRRIDDDERHARRLADSKHEAGQVLHDAVAEADRVVGHANDQADAVRHTRSQIAERLREVHALLADGDQSWRLTDADPAPDSTHEPDSPQVTASGSLRWPERVPVDLTPPAEREDAPEHS</sequence>
<reference evidence="4" key="1">
    <citation type="submission" date="2019-11" db="EMBL/GenBank/DDBJ databases">
        <title>The complete genome sequence of Saccharopolyspora sp. E2A.</title>
        <authorList>
            <person name="Zhang G."/>
        </authorList>
    </citation>
    <scope>NUCLEOTIDE SEQUENCE [LARGE SCALE GENOMIC DNA]</scope>
    <source>
        <strain evidence="4">E2A</strain>
    </source>
</reference>
<dbReference type="InterPro" id="IPR007793">
    <property type="entry name" value="DivIVA_fam"/>
</dbReference>
<evidence type="ECO:0008006" key="5">
    <source>
        <dbReference type="Google" id="ProtNLM"/>
    </source>
</evidence>
<dbReference type="RefSeq" id="WP_154075342.1">
    <property type="nucleotide sequence ID" value="NZ_CP045929.1"/>
</dbReference>
<accession>A0A5Q3QAV0</accession>
<evidence type="ECO:0000256" key="1">
    <source>
        <dbReference type="SAM" id="Coils"/>
    </source>
</evidence>
<dbReference type="Proteomes" id="UP000371041">
    <property type="component" value="Chromosome"/>
</dbReference>
<dbReference type="EMBL" id="CP045929">
    <property type="protein sequence ID" value="QGK68739.1"/>
    <property type="molecule type" value="Genomic_DNA"/>
</dbReference>
<keyword evidence="4" id="KW-1185">Reference proteome</keyword>
<feature type="compositionally biased region" description="Basic and acidic residues" evidence="2">
    <location>
        <begin position="361"/>
        <end position="370"/>
    </location>
</feature>